<keyword evidence="3" id="KW-1133">Transmembrane helix</keyword>
<dbReference type="EMBL" id="MSZX01000010">
    <property type="protein sequence ID" value="OPA74614.1"/>
    <property type="molecule type" value="Genomic_DNA"/>
</dbReference>
<dbReference type="PIRSF" id="PIRSF005690">
    <property type="entry name" value="GerBA"/>
    <property type="match status" value="1"/>
</dbReference>
<dbReference type="Pfam" id="PF03323">
    <property type="entry name" value="GerA"/>
    <property type="match status" value="1"/>
</dbReference>
<protein>
    <recommendedName>
        <fullName evidence="6">Spore germination protein</fullName>
    </recommendedName>
</protein>
<reference evidence="4 5" key="1">
    <citation type="submission" date="2017-01" db="EMBL/GenBank/DDBJ databases">
        <title>Genome analysis of Paenibacillus selenitrireducens ES3-24.</title>
        <authorList>
            <person name="Xu D."/>
            <person name="Yao R."/>
            <person name="Zheng S."/>
        </authorList>
    </citation>
    <scope>NUCLEOTIDE SEQUENCE [LARGE SCALE GENOMIC DNA]</scope>
    <source>
        <strain evidence="4 5">ES3-24</strain>
    </source>
</reference>
<feature type="transmembrane region" description="Helical" evidence="3">
    <location>
        <begin position="296"/>
        <end position="318"/>
    </location>
</feature>
<dbReference type="InterPro" id="IPR004995">
    <property type="entry name" value="Spore_Ger"/>
</dbReference>
<keyword evidence="3" id="KW-0812">Transmembrane</keyword>
<keyword evidence="5" id="KW-1185">Reference proteome</keyword>
<dbReference type="Proteomes" id="UP000190188">
    <property type="component" value="Unassembled WGS sequence"/>
</dbReference>
<evidence type="ECO:0000256" key="1">
    <source>
        <dbReference type="ARBA" id="ARBA00005278"/>
    </source>
</evidence>
<evidence type="ECO:0008006" key="6">
    <source>
        <dbReference type="Google" id="ProtNLM"/>
    </source>
</evidence>
<comment type="caution">
    <text evidence="4">The sequence shown here is derived from an EMBL/GenBank/DDBJ whole genome shotgun (WGS) entry which is preliminary data.</text>
</comment>
<evidence type="ECO:0000313" key="4">
    <source>
        <dbReference type="EMBL" id="OPA74614.1"/>
    </source>
</evidence>
<evidence type="ECO:0000256" key="2">
    <source>
        <dbReference type="ARBA" id="ARBA00023136"/>
    </source>
</evidence>
<dbReference type="InterPro" id="IPR050768">
    <property type="entry name" value="UPF0353/GerABKA_families"/>
</dbReference>
<dbReference type="PANTHER" id="PTHR22550:SF5">
    <property type="entry name" value="LEUCINE ZIPPER PROTEIN 4"/>
    <property type="match status" value="1"/>
</dbReference>
<dbReference type="AlphaFoldDB" id="A0A1T2X3Y8"/>
<comment type="similarity">
    <text evidence="1">Belongs to the GerABKA family.</text>
</comment>
<name>A0A1T2X3Y8_9BACL</name>
<organism evidence="4 5">
    <name type="scientific">Paenibacillus selenitireducens</name>
    <dbReference type="NCBI Taxonomy" id="1324314"/>
    <lineage>
        <taxon>Bacteria</taxon>
        <taxon>Bacillati</taxon>
        <taxon>Bacillota</taxon>
        <taxon>Bacilli</taxon>
        <taxon>Bacillales</taxon>
        <taxon>Paenibacillaceae</taxon>
        <taxon>Paenibacillus</taxon>
    </lineage>
</organism>
<evidence type="ECO:0000256" key="3">
    <source>
        <dbReference type="SAM" id="Phobius"/>
    </source>
</evidence>
<accession>A0A1T2X3Y8</accession>
<gene>
    <name evidence="4" type="ORF">BVG16_22895</name>
</gene>
<feature type="transmembrane region" description="Helical" evidence="3">
    <location>
        <begin position="390"/>
        <end position="411"/>
    </location>
</feature>
<dbReference type="GO" id="GO:0009847">
    <property type="term" value="P:spore germination"/>
    <property type="evidence" value="ECO:0007669"/>
    <property type="project" value="InterPro"/>
</dbReference>
<proteinExistence type="inferred from homology"/>
<sequence length="499" mass="55791">MDILREPWRWMNVEQTVLSEVLQDNVEQLKQVFERNSDCIFQSIMIAGRFPAMITYFDNTCDTKELNRSVITPLHRMQQIRQVNMDDLRNVIDLSHMKTIQNLDEAVQNILSGNPVLLTDQVQGGLVFSLAQWEQRGIEDPMAENVIRGPREGFTESVGVNISMVRRRLKTSDFKTEECTIGTMTNTKVVVAYSDSLSHPTIREELKKRLQKIKIDKLIESGELEELIEDQPYSPFPTIIASERPDVITAAITEGRIAIFTDGTPFVLVVPSTMNSFFQSPEDFNQRLLIGSFIRFLRYAFYFISLLAPATYVALLSFHQEMIPTLLLLNIASSRESVPLPAVVEALLMEIMFEGLREAGVRLPKQIGAAISIVGALVIGQASISAGLVTAPMVVIVAITGIASFMVPHYAEGIAPRLLRFPLMIMAGTMGLLGLMLGTIAVVIHLCSLRSFGVPYLVPVRAKDLKDTVIRLPIWSLDERPSTAVPEEITRQAPHQKPE</sequence>
<dbReference type="PANTHER" id="PTHR22550">
    <property type="entry name" value="SPORE GERMINATION PROTEIN"/>
    <property type="match status" value="1"/>
</dbReference>
<dbReference type="GO" id="GO:0016020">
    <property type="term" value="C:membrane"/>
    <property type="evidence" value="ECO:0007669"/>
    <property type="project" value="InterPro"/>
</dbReference>
<keyword evidence="2 3" id="KW-0472">Membrane</keyword>
<evidence type="ECO:0000313" key="5">
    <source>
        <dbReference type="Proteomes" id="UP000190188"/>
    </source>
</evidence>
<dbReference type="STRING" id="1324314.BVG16_22895"/>
<feature type="transmembrane region" description="Helical" evidence="3">
    <location>
        <begin position="423"/>
        <end position="446"/>
    </location>
</feature>